<dbReference type="RefSeq" id="WP_156968857.1">
    <property type="nucleotide sequence ID" value="NZ_AVCK01000003.1"/>
</dbReference>
<protein>
    <recommendedName>
        <fullName evidence="3">Lipoprotein</fullName>
    </recommendedName>
</protein>
<sequence length="109" mass="11238">MRNWIVVPMGLALAACGGGDGAAGGSPGDLAAEACKLAAESRLDGKLYELDAAALAASMRDAPNGEKFLTAPITIEPGLTSEVKQIVECTVRFSDAKPQPDVVGFGFNW</sequence>
<evidence type="ECO:0000313" key="2">
    <source>
        <dbReference type="Proteomes" id="UP000029393"/>
    </source>
</evidence>
<name>A0A091BUV6_9GAMM</name>
<evidence type="ECO:0008006" key="3">
    <source>
        <dbReference type="Google" id="ProtNLM"/>
    </source>
</evidence>
<comment type="caution">
    <text evidence="1">The sequence shown here is derived from an EMBL/GenBank/DDBJ whole genome shotgun (WGS) entry which is preliminary data.</text>
</comment>
<organism evidence="1 2">
    <name type="scientific">Arenimonas metalli CF5-1</name>
    <dbReference type="NCBI Taxonomy" id="1384056"/>
    <lineage>
        <taxon>Bacteria</taxon>
        <taxon>Pseudomonadati</taxon>
        <taxon>Pseudomonadota</taxon>
        <taxon>Gammaproteobacteria</taxon>
        <taxon>Lysobacterales</taxon>
        <taxon>Lysobacteraceae</taxon>
        <taxon>Arenimonas</taxon>
    </lineage>
</organism>
<evidence type="ECO:0000313" key="1">
    <source>
        <dbReference type="EMBL" id="KFN48130.1"/>
    </source>
</evidence>
<accession>A0A091BUV6</accession>
<dbReference type="EMBL" id="AVCK01000003">
    <property type="protein sequence ID" value="KFN48130.1"/>
    <property type="molecule type" value="Genomic_DNA"/>
</dbReference>
<dbReference type="PATRIC" id="fig|1384056.3.peg.221"/>
<dbReference type="PROSITE" id="PS51257">
    <property type="entry name" value="PROKAR_LIPOPROTEIN"/>
    <property type="match status" value="1"/>
</dbReference>
<dbReference type="AlphaFoldDB" id="A0A091BUV6"/>
<dbReference type="eggNOG" id="ENOG50301IX">
    <property type="taxonomic scope" value="Bacteria"/>
</dbReference>
<keyword evidence="2" id="KW-1185">Reference proteome</keyword>
<reference evidence="1 2" key="1">
    <citation type="submission" date="2013-09" db="EMBL/GenBank/DDBJ databases">
        <title>Genome sequencing of Arenimonas metalli.</title>
        <authorList>
            <person name="Chen F."/>
            <person name="Wang G."/>
        </authorList>
    </citation>
    <scope>NUCLEOTIDE SEQUENCE [LARGE SCALE GENOMIC DNA]</scope>
    <source>
        <strain evidence="1 2">CF5-1</strain>
    </source>
</reference>
<dbReference type="Proteomes" id="UP000029393">
    <property type="component" value="Unassembled WGS sequence"/>
</dbReference>
<gene>
    <name evidence="1" type="ORF">N787_06730</name>
</gene>
<dbReference type="OrthoDB" id="5966479at2"/>
<proteinExistence type="predicted"/>